<comment type="caution">
    <text evidence="2">The sequence shown here is derived from an EMBL/GenBank/DDBJ whole genome shotgun (WGS) entry which is preliminary data.</text>
</comment>
<feature type="region of interest" description="Disordered" evidence="1">
    <location>
        <begin position="76"/>
        <end position="106"/>
    </location>
</feature>
<feature type="compositionally biased region" description="Basic residues" evidence="1">
    <location>
        <begin position="12"/>
        <end position="26"/>
    </location>
</feature>
<name>A0ABV9V3Z7_STRAZ</name>
<protein>
    <submittedName>
        <fullName evidence="2">DUF5707 domain-containing protein</fullName>
    </submittedName>
</protein>
<dbReference type="Pfam" id="PF18968">
    <property type="entry name" value="DUF5707"/>
    <property type="match status" value="1"/>
</dbReference>
<sequence length="106" mass="11398">MHVQACPSPVPPRRRRHRRGYHRGPRHGLDRHGTDCEEGVGPNVAPEGSRAGSLTFTAEVHDDSGVRGLKVLVRQHRARSGQGGDARRHAPRAAALPAAPLAVSAR</sequence>
<evidence type="ECO:0000313" key="2">
    <source>
        <dbReference type="EMBL" id="MFC4978749.1"/>
    </source>
</evidence>
<dbReference type="RefSeq" id="WP_382055873.1">
    <property type="nucleotide sequence ID" value="NZ_JBHSJE010000002.1"/>
</dbReference>
<dbReference type="GeneID" id="300273068"/>
<dbReference type="EMBL" id="JBHSJE010000002">
    <property type="protein sequence ID" value="MFC4978749.1"/>
    <property type="molecule type" value="Genomic_DNA"/>
</dbReference>
<evidence type="ECO:0000313" key="3">
    <source>
        <dbReference type="Proteomes" id="UP001595908"/>
    </source>
</evidence>
<feature type="compositionally biased region" description="Low complexity" evidence="1">
    <location>
        <begin position="92"/>
        <end position="106"/>
    </location>
</feature>
<proteinExistence type="predicted"/>
<organism evidence="2 3">
    <name type="scientific">Streptomyces atroolivaceus</name>
    <dbReference type="NCBI Taxonomy" id="66869"/>
    <lineage>
        <taxon>Bacteria</taxon>
        <taxon>Bacillati</taxon>
        <taxon>Actinomycetota</taxon>
        <taxon>Actinomycetes</taxon>
        <taxon>Kitasatosporales</taxon>
        <taxon>Streptomycetaceae</taxon>
        <taxon>Streptomyces</taxon>
    </lineage>
</organism>
<reference evidence="3" key="1">
    <citation type="journal article" date="2019" name="Int. J. Syst. Evol. Microbiol.">
        <title>The Global Catalogue of Microorganisms (GCM) 10K type strain sequencing project: providing services to taxonomists for standard genome sequencing and annotation.</title>
        <authorList>
            <consortium name="The Broad Institute Genomics Platform"/>
            <consortium name="The Broad Institute Genome Sequencing Center for Infectious Disease"/>
            <person name="Wu L."/>
            <person name="Ma J."/>
        </authorList>
    </citation>
    <scope>NUCLEOTIDE SEQUENCE [LARGE SCALE GENOMIC DNA]</scope>
    <source>
        <strain evidence="3">ICMP 257</strain>
    </source>
</reference>
<dbReference type="InterPro" id="IPR043761">
    <property type="entry name" value="DUF5707"/>
</dbReference>
<keyword evidence="3" id="KW-1185">Reference proteome</keyword>
<gene>
    <name evidence="2" type="ORF">ACFPL4_10240</name>
</gene>
<dbReference type="Proteomes" id="UP001595908">
    <property type="component" value="Unassembled WGS sequence"/>
</dbReference>
<accession>A0ABV9V3Z7</accession>
<evidence type="ECO:0000256" key="1">
    <source>
        <dbReference type="SAM" id="MobiDB-lite"/>
    </source>
</evidence>
<feature type="region of interest" description="Disordered" evidence="1">
    <location>
        <begin position="1"/>
        <end position="52"/>
    </location>
</feature>